<reference evidence="1 2" key="2">
    <citation type="journal article" date="2015" name="Res. Microbiol.">
        <title>Host adaption to the bacteriophage carrier state of Campylobacter jejuni.</title>
        <authorList>
            <person name="Brathwaite K.J."/>
            <person name="Siringan P."/>
            <person name="Connerton P.L."/>
            <person name="Connerton I.F."/>
        </authorList>
    </citation>
    <scope>NUCLEOTIDE SEQUENCE [LARGE SCALE GENOMIC DNA]</scope>
</reference>
<sequence length="319" mass="35556">MFFHLVVIYNYIRKELKMINYGNSTIKEIINGSVKILTESKTYTVGRGGGFSKLSDALAKALEYISVKNNCNINIILKSGYKLNEQIILRNALANHINILSEDDEVLLNNFDTEKYIFMFYGCKAPNIKIMVNAIGTKAKGWYFRESSVTMVPSTSNAYKYGIKNCYKNAVVSLASKIVISKYSFTNNGNNLDGTQEQSLLYCNDQGELTGFDLKLDNNGSENCNGWLYYCGYGSKMTLTIPSITNNKSAANILNNNNSYMNLQYPNFTGSKAANLLLCYNGAHTNITGRNVTNCTWSKYELPFATNTVTANGIIHAHA</sequence>
<evidence type="ECO:0000313" key="1">
    <source>
        <dbReference type="EMBL" id="AFR52427.1"/>
    </source>
</evidence>
<proteinExistence type="predicted"/>
<dbReference type="Proteomes" id="UP000004058">
    <property type="component" value="Segment"/>
</dbReference>
<keyword evidence="2" id="KW-1185">Reference proteome</keyword>
<protein>
    <submittedName>
        <fullName evidence="1">Uncharacterized protein</fullName>
    </submittedName>
</protein>
<dbReference type="KEGG" id="vg:13829320"/>
<evidence type="ECO:0000313" key="2">
    <source>
        <dbReference type="Proteomes" id="UP000004058"/>
    </source>
</evidence>
<dbReference type="EMBL" id="JX569801">
    <property type="protein sequence ID" value="AFR52427.1"/>
    <property type="molecule type" value="Genomic_DNA"/>
</dbReference>
<organism evidence="1 2">
    <name type="scientific">Campylobacter phage CP30A</name>
    <dbReference type="NCBI Taxonomy" id="1229752"/>
    <lineage>
        <taxon>Viruses</taxon>
        <taxon>Duplodnaviria</taxon>
        <taxon>Heunggongvirae</taxon>
        <taxon>Uroviricota</taxon>
        <taxon>Caudoviricetes</taxon>
        <taxon>Connertonviridae</taxon>
        <taxon>Fletchervirus</taxon>
        <taxon>Fletchervirus CP30A</taxon>
    </lineage>
</organism>
<dbReference type="RefSeq" id="YP_006908177.1">
    <property type="nucleotide sequence ID" value="NC_018861.1"/>
</dbReference>
<dbReference type="GeneID" id="13829320"/>
<accession>J9RWZ6</accession>
<reference evidence="2" key="1">
    <citation type="submission" date="2012-08" db="EMBL/GenBank/DDBJ databases">
        <title>Recombination and diversity amongst Campylobacter bacteriophage in chickens.</title>
        <authorList>
            <person name="Connerton I.F."/>
            <person name="Siringan P."/>
            <person name="Cummings N.J."/>
        </authorList>
    </citation>
    <scope>NUCLEOTIDE SEQUENCE [LARGE SCALE GENOMIC DNA]</scope>
</reference>
<name>J9RWZ6_9CAUD</name>